<dbReference type="PANTHER" id="PTHR33221:SF5">
    <property type="entry name" value="HTH-TYPE TRANSCRIPTIONAL REGULATOR ISCR"/>
    <property type="match status" value="1"/>
</dbReference>
<dbReference type="PROSITE" id="PS01332">
    <property type="entry name" value="HTH_RRF2_1"/>
    <property type="match status" value="1"/>
</dbReference>
<protein>
    <recommendedName>
        <fullName evidence="4">Rrf2 family transcriptional regulator</fullName>
    </recommendedName>
</protein>
<evidence type="ECO:0000313" key="3">
    <source>
        <dbReference type="Proteomes" id="UP000609323"/>
    </source>
</evidence>
<dbReference type="Pfam" id="PF02082">
    <property type="entry name" value="Rrf2"/>
    <property type="match status" value="1"/>
</dbReference>
<keyword evidence="3" id="KW-1185">Reference proteome</keyword>
<gene>
    <name evidence="2" type="ORF">GCM10010917_14630</name>
</gene>
<keyword evidence="1" id="KW-0238">DNA-binding</keyword>
<name>A0ABQ1FUS2_9BACL</name>
<sequence>MFEAERCKSPNFKWFGLALQSLVVLSRLGEEPCPSHAIAKATGSEATLIRRILSQLALGGILETREGRVGGYLLKRSPAQITLDEVYLALERKDLHWSAMLETVGPCESQKDLKGSFTEIIGRINGSMLDILKDYTIADLIQSCANREQN</sequence>
<dbReference type="InterPro" id="IPR036390">
    <property type="entry name" value="WH_DNA-bd_sf"/>
</dbReference>
<dbReference type="InterPro" id="IPR000944">
    <property type="entry name" value="Tscrpt_reg_Rrf2"/>
</dbReference>
<organism evidence="2 3">
    <name type="scientific">Paenibacillus physcomitrellae</name>
    <dbReference type="NCBI Taxonomy" id="1619311"/>
    <lineage>
        <taxon>Bacteria</taxon>
        <taxon>Bacillati</taxon>
        <taxon>Bacillota</taxon>
        <taxon>Bacilli</taxon>
        <taxon>Bacillales</taxon>
        <taxon>Paenibacillaceae</taxon>
        <taxon>Paenibacillus</taxon>
    </lineage>
</organism>
<evidence type="ECO:0000313" key="2">
    <source>
        <dbReference type="EMBL" id="GGA30650.1"/>
    </source>
</evidence>
<dbReference type="InterPro" id="IPR030489">
    <property type="entry name" value="TR_Rrf2-type_CS"/>
</dbReference>
<dbReference type="RefSeq" id="WP_094095028.1">
    <property type="nucleotide sequence ID" value="NZ_BMHF01000004.1"/>
</dbReference>
<dbReference type="EMBL" id="BMHF01000004">
    <property type="protein sequence ID" value="GGA30650.1"/>
    <property type="molecule type" value="Genomic_DNA"/>
</dbReference>
<evidence type="ECO:0000256" key="1">
    <source>
        <dbReference type="ARBA" id="ARBA00023125"/>
    </source>
</evidence>
<dbReference type="PROSITE" id="PS51197">
    <property type="entry name" value="HTH_RRF2_2"/>
    <property type="match status" value="1"/>
</dbReference>
<dbReference type="PANTHER" id="PTHR33221">
    <property type="entry name" value="WINGED HELIX-TURN-HELIX TRANSCRIPTIONAL REGULATOR, RRF2 FAMILY"/>
    <property type="match status" value="1"/>
</dbReference>
<comment type="caution">
    <text evidence="2">The sequence shown here is derived from an EMBL/GenBank/DDBJ whole genome shotgun (WGS) entry which is preliminary data.</text>
</comment>
<dbReference type="InterPro" id="IPR036388">
    <property type="entry name" value="WH-like_DNA-bd_sf"/>
</dbReference>
<accession>A0ABQ1FUS2</accession>
<dbReference type="Proteomes" id="UP000609323">
    <property type="component" value="Unassembled WGS sequence"/>
</dbReference>
<proteinExistence type="predicted"/>
<dbReference type="Gene3D" id="1.10.10.10">
    <property type="entry name" value="Winged helix-like DNA-binding domain superfamily/Winged helix DNA-binding domain"/>
    <property type="match status" value="1"/>
</dbReference>
<evidence type="ECO:0008006" key="4">
    <source>
        <dbReference type="Google" id="ProtNLM"/>
    </source>
</evidence>
<dbReference type="SUPFAM" id="SSF46785">
    <property type="entry name" value="Winged helix' DNA-binding domain"/>
    <property type="match status" value="1"/>
</dbReference>
<reference evidence="3" key="1">
    <citation type="journal article" date="2019" name="Int. J. Syst. Evol. Microbiol.">
        <title>The Global Catalogue of Microorganisms (GCM) 10K type strain sequencing project: providing services to taxonomists for standard genome sequencing and annotation.</title>
        <authorList>
            <consortium name="The Broad Institute Genomics Platform"/>
            <consortium name="The Broad Institute Genome Sequencing Center for Infectious Disease"/>
            <person name="Wu L."/>
            <person name="Ma J."/>
        </authorList>
    </citation>
    <scope>NUCLEOTIDE SEQUENCE [LARGE SCALE GENOMIC DNA]</scope>
    <source>
        <strain evidence="3">CGMCC 1.15044</strain>
    </source>
</reference>